<gene>
    <name evidence="2" type="ORF">N7E60_14355</name>
</gene>
<evidence type="ECO:0000313" key="3">
    <source>
        <dbReference type="Proteomes" id="UP001164676"/>
    </source>
</evidence>
<geneLocation type="plasmid" evidence="2 3">
    <name>unnamed</name>
</geneLocation>
<dbReference type="EMBL" id="CP114585">
    <property type="protein sequence ID" value="WBA16564.1"/>
    <property type="molecule type" value="Genomic_DNA"/>
</dbReference>
<evidence type="ECO:0000313" key="2">
    <source>
        <dbReference type="EMBL" id="WBA16564.1"/>
    </source>
</evidence>
<reference evidence="2" key="1">
    <citation type="submission" date="2022-09" db="EMBL/GenBank/DDBJ databases">
        <authorList>
            <person name="Li Z.-J."/>
        </authorList>
    </citation>
    <scope>NUCLEOTIDE SEQUENCE</scope>
    <source>
        <strain evidence="2">TGB10</strain>
        <plasmid evidence="2">unnamed</plasmid>
    </source>
</reference>
<dbReference type="Proteomes" id="UP001164676">
    <property type="component" value="Plasmid unnamed"/>
</dbReference>
<accession>A0ABY7LH93</accession>
<dbReference type="Pfam" id="PF08765">
    <property type="entry name" value="Mor"/>
    <property type="match status" value="1"/>
</dbReference>
<protein>
    <submittedName>
        <fullName evidence="2">Helix-turn-helix domain-containing protein</fullName>
    </submittedName>
</protein>
<sequence length="135" mass="15281">MHYVSKTTINHNNINFSLLSEKTRELIDLIGFPDTYLLVSTLGGQDVYIPKYPDRSKLIEILPHKSVEILSQMYGGTYLALPTSRQIDLQERNKAIVKALLNGDSRAKVARQFGLSVRQVANVRKEFPTDEASPY</sequence>
<dbReference type="InterPro" id="IPR014875">
    <property type="entry name" value="Mor_transcription_activator"/>
</dbReference>
<feature type="domain" description="Mor transcription activator" evidence="1">
    <location>
        <begin position="63"/>
        <end position="127"/>
    </location>
</feature>
<keyword evidence="2" id="KW-0614">Plasmid</keyword>
<evidence type="ECO:0000259" key="1">
    <source>
        <dbReference type="Pfam" id="PF08765"/>
    </source>
</evidence>
<dbReference type="SUPFAM" id="SSF46689">
    <property type="entry name" value="Homeodomain-like"/>
    <property type="match status" value="1"/>
</dbReference>
<organism evidence="2 3">
    <name type="scientific">Salinivibrio proteolyticus</name>
    <dbReference type="NCBI Taxonomy" id="334715"/>
    <lineage>
        <taxon>Bacteria</taxon>
        <taxon>Pseudomonadati</taxon>
        <taxon>Pseudomonadota</taxon>
        <taxon>Gammaproteobacteria</taxon>
        <taxon>Vibrionales</taxon>
        <taxon>Vibrionaceae</taxon>
        <taxon>Salinivibrio</taxon>
    </lineage>
</organism>
<name>A0ABY7LH93_9GAMM</name>
<dbReference type="InterPro" id="IPR009057">
    <property type="entry name" value="Homeodomain-like_sf"/>
</dbReference>
<dbReference type="RefSeq" id="WP_269598851.1">
    <property type="nucleotide sequence ID" value="NZ_CP114585.1"/>
</dbReference>
<proteinExistence type="predicted"/>
<keyword evidence="3" id="KW-1185">Reference proteome</keyword>